<reference evidence="1 2" key="1">
    <citation type="journal article" date="2015" name="Nat. Commun.">
        <title>Lucilia cuprina genome unlocks parasitic fly biology to underpin future interventions.</title>
        <authorList>
            <person name="Anstead C.A."/>
            <person name="Korhonen P.K."/>
            <person name="Young N.D."/>
            <person name="Hall R.S."/>
            <person name="Jex A.R."/>
            <person name="Murali S.C."/>
            <person name="Hughes D.S."/>
            <person name="Lee S.F."/>
            <person name="Perry T."/>
            <person name="Stroehlein A.J."/>
            <person name="Ansell B.R."/>
            <person name="Breugelmans B."/>
            <person name="Hofmann A."/>
            <person name="Qu J."/>
            <person name="Dugan S."/>
            <person name="Lee S.L."/>
            <person name="Chao H."/>
            <person name="Dinh H."/>
            <person name="Han Y."/>
            <person name="Doddapaneni H.V."/>
            <person name="Worley K.C."/>
            <person name="Muzny D.M."/>
            <person name="Ioannidis P."/>
            <person name="Waterhouse R.M."/>
            <person name="Zdobnov E.M."/>
            <person name="James P.J."/>
            <person name="Bagnall N.H."/>
            <person name="Kotze A.C."/>
            <person name="Gibbs R.A."/>
            <person name="Richards S."/>
            <person name="Batterham P."/>
            <person name="Gasser R.B."/>
        </authorList>
    </citation>
    <scope>NUCLEOTIDE SEQUENCE [LARGE SCALE GENOMIC DNA]</scope>
    <source>
        <strain evidence="1 2">LS</strain>
        <tissue evidence="1">Full body</tissue>
    </source>
</reference>
<dbReference type="Proteomes" id="UP000037069">
    <property type="component" value="Unassembled WGS sequence"/>
</dbReference>
<dbReference type="AlphaFoldDB" id="A0A0L0CMM5"/>
<organism evidence="1 2">
    <name type="scientific">Lucilia cuprina</name>
    <name type="common">Green bottle fly</name>
    <name type="synonym">Australian sheep blowfly</name>
    <dbReference type="NCBI Taxonomy" id="7375"/>
    <lineage>
        <taxon>Eukaryota</taxon>
        <taxon>Metazoa</taxon>
        <taxon>Ecdysozoa</taxon>
        <taxon>Arthropoda</taxon>
        <taxon>Hexapoda</taxon>
        <taxon>Insecta</taxon>
        <taxon>Pterygota</taxon>
        <taxon>Neoptera</taxon>
        <taxon>Endopterygota</taxon>
        <taxon>Diptera</taxon>
        <taxon>Brachycera</taxon>
        <taxon>Muscomorpha</taxon>
        <taxon>Oestroidea</taxon>
        <taxon>Calliphoridae</taxon>
        <taxon>Luciliinae</taxon>
        <taxon>Lucilia</taxon>
    </lineage>
</organism>
<dbReference type="EMBL" id="JRES01000175">
    <property type="protein sequence ID" value="KNC33603.1"/>
    <property type="molecule type" value="Genomic_DNA"/>
</dbReference>
<protein>
    <submittedName>
        <fullName evidence="1">Uncharacterized protein</fullName>
    </submittedName>
</protein>
<comment type="caution">
    <text evidence="1">The sequence shown here is derived from an EMBL/GenBank/DDBJ whole genome shotgun (WGS) entry which is preliminary data.</text>
</comment>
<gene>
    <name evidence="1" type="ORF">FF38_06856</name>
</gene>
<keyword evidence="2" id="KW-1185">Reference proteome</keyword>
<sequence>MLTNVVSSWIVVNSAQRIQREKISLIVRNLKQNTPTDVGTRPLSGKDNMQALKGCRNIKLIKTLLLPTASSDGHQTARWQFGCIIENCVPIEKDANISSNNRGQPASLGELSPNHVEMYIREYEVVLSPEASQEEHLFIRGYLQNLFHRILYKATLIEYCL</sequence>
<name>A0A0L0CMM5_LUCCU</name>
<evidence type="ECO:0000313" key="2">
    <source>
        <dbReference type="Proteomes" id="UP000037069"/>
    </source>
</evidence>
<proteinExistence type="predicted"/>
<accession>A0A0L0CMM5</accession>
<evidence type="ECO:0000313" key="1">
    <source>
        <dbReference type="EMBL" id="KNC33603.1"/>
    </source>
</evidence>